<protein>
    <submittedName>
        <fullName evidence="7">Glycosyltransferase</fullName>
    </submittedName>
</protein>
<evidence type="ECO:0000256" key="3">
    <source>
        <dbReference type="ARBA" id="ARBA00022676"/>
    </source>
</evidence>
<proteinExistence type="predicted"/>
<dbReference type="OrthoDB" id="9810303at2"/>
<reference evidence="7 8" key="1">
    <citation type="submission" date="2019-08" db="EMBL/GenBank/DDBJ databases">
        <title>Genome of Aequorivita lipolytica Y10-2 (type strain).</title>
        <authorList>
            <person name="Bowman J.P."/>
        </authorList>
    </citation>
    <scope>NUCLEOTIDE SEQUENCE [LARGE SCALE GENOMIC DNA]</scope>
    <source>
        <strain evidence="7 8">Y10-2</strain>
    </source>
</reference>
<organism evidence="7 8">
    <name type="scientific">Aequorivita lipolytica</name>
    <dbReference type="NCBI Taxonomy" id="153267"/>
    <lineage>
        <taxon>Bacteria</taxon>
        <taxon>Pseudomonadati</taxon>
        <taxon>Bacteroidota</taxon>
        <taxon>Flavobacteriia</taxon>
        <taxon>Flavobacteriales</taxon>
        <taxon>Flavobacteriaceae</taxon>
        <taxon>Aequorivita</taxon>
    </lineage>
</organism>
<evidence type="ECO:0000313" key="8">
    <source>
        <dbReference type="Proteomes" id="UP000321945"/>
    </source>
</evidence>
<dbReference type="AlphaFoldDB" id="A0A5C6YSA7"/>
<feature type="domain" description="Glycosyltransferase 2-like" evidence="6">
    <location>
        <begin position="3"/>
        <end position="140"/>
    </location>
</feature>
<dbReference type="NCBIfam" id="TIGR04283">
    <property type="entry name" value="glyco_like_mftF"/>
    <property type="match status" value="1"/>
</dbReference>
<keyword evidence="2" id="KW-1003">Cell membrane</keyword>
<dbReference type="Pfam" id="PF00535">
    <property type="entry name" value="Glycos_transf_2"/>
    <property type="match status" value="1"/>
</dbReference>
<dbReference type="SUPFAM" id="SSF53448">
    <property type="entry name" value="Nucleotide-diphospho-sugar transferases"/>
    <property type="match status" value="1"/>
</dbReference>
<comment type="subcellular location">
    <subcellularLocation>
        <location evidence="1">Cell membrane</location>
    </subcellularLocation>
</comment>
<keyword evidence="8" id="KW-1185">Reference proteome</keyword>
<dbReference type="PANTHER" id="PTHR43646:SF2">
    <property type="entry name" value="GLYCOSYLTRANSFERASE 2-LIKE DOMAIN-CONTAINING PROTEIN"/>
    <property type="match status" value="1"/>
</dbReference>
<dbReference type="GO" id="GO:0005886">
    <property type="term" value="C:plasma membrane"/>
    <property type="evidence" value="ECO:0007669"/>
    <property type="project" value="UniProtKB-SubCell"/>
</dbReference>
<dbReference type="PANTHER" id="PTHR43646">
    <property type="entry name" value="GLYCOSYLTRANSFERASE"/>
    <property type="match status" value="1"/>
</dbReference>
<dbReference type="InterPro" id="IPR029044">
    <property type="entry name" value="Nucleotide-diphossugar_trans"/>
</dbReference>
<dbReference type="RefSeq" id="WP_111814598.1">
    <property type="nucleotide sequence ID" value="NZ_CBCRZQ010000002.1"/>
</dbReference>
<evidence type="ECO:0000259" key="6">
    <source>
        <dbReference type="Pfam" id="PF00535"/>
    </source>
</evidence>
<dbReference type="InterPro" id="IPR001173">
    <property type="entry name" value="Glyco_trans_2-like"/>
</dbReference>
<comment type="caution">
    <text evidence="7">The sequence shown here is derived from an EMBL/GenBank/DDBJ whole genome shotgun (WGS) entry which is preliminary data.</text>
</comment>
<evidence type="ECO:0000313" key="7">
    <source>
        <dbReference type="EMBL" id="TXD69906.1"/>
    </source>
</evidence>
<evidence type="ECO:0000256" key="4">
    <source>
        <dbReference type="ARBA" id="ARBA00022679"/>
    </source>
</evidence>
<dbReference type="EMBL" id="VORU01000003">
    <property type="protein sequence ID" value="TXD69906.1"/>
    <property type="molecule type" value="Genomic_DNA"/>
</dbReference>
<dbReference type="Proteomes" id="UP000321945">
    <property type="component" value="Unassembled WGS sequence"/>
</dbReference>
<evidence type="ECO:0000256" key="2">
    <source>
        <dbReference type="ARBA" id="ARBA00022475"/>
    </source>
</evidence>
<dbReference type="CDD" id="cd02522">
    <property type="entry name" value="GT_2_like_a"/>
    <property type="match status" value="1"/>
</dbReference>
<accession>A0A5C6YSA7</accession>
<gene>
    <name evidence="7" type="ORF">ESV24_05580</name>
</gene>
<keyword evidence="4 7" id="KW-0808">Transferase</keyword>
<dbReference type="Gene3D" id="3.90.550.10">
    <property type="entry name" value="Spore Coat Polysaccharide Biosynthesis Protein SpsA, Chain A"/>
    <property type="match status" value="1"/>
</dbReference>
<evidence type="ECO:0000256" key="1">
    <source>
        <dbReference type="ARBA" id="ARBA00004236"/>
    </source>
</evidence>
<evidence type="ECO:0000256" key="5">
    <source>
        <dbReference type="ARBA" id="ARBA00023136"/>
    </source>
</evidence>
<dbReference type="GO" id="GO:0016757">
    <property type="term" value="F:glycosyltransferase activity"/>
    <property type="evidence" value="ECO:0007669"/>
    <property type="project" value="UniProtKB-KW"/>
</dbReference>
<dbReference type="InterPro" id="IPR026461">
    <property type="entry name" value="Trfase_2_rSAM/seldom_assoc"/>
</dbReference>
<sequence>MLSIIIPVLNEAETIKKLLTFLSENISAKNEIEIITVDGGSNDGTQQIIKEFIESINPSATLRMTLENSEKGRAKQMNKGATEASGEILYFLHADSFPPKNFDKYIISEIEKGNPAGCFRMKFDSNHWWLQLAGWFTKFSWRACRGGDQSQFITKDLFEEIGGFDEKYIIYEDNILINELYERNKFVVIQQWITTSARLYKQEGVWKLQYHFWAIYVKRWLGADAEQLYNYYLKNIKLANSTKFSEQKISQQVAEKQ</sequence>
<name>A0A5C6YSA7_9FLAO</name>
<keyword evidence="3" id="KW-0328">Glycosyltransferase</keyword>
<keyword evidence="5" id="KW-0472">Membrane</keyword>